<protein>
    <recommendedName>
        <fullName evidence="7">Thioredoxin domain-containing protein</fullName>
    </recommendedName>
</protein>
<keyword evidence="6" id="KW-0472">Membrane</keyword>
<accession>A0A0G0DVB6</accession>
<dbReference type="GO" id="GO:0016491">
    <property type="term" value="F:oxidoreductase activity"/>
    <property type="evidence" value="ECO:0007669"/>
    <property type="project" value="UniProtKB-KW"/>
</dbReference>
<dbReference type="PANTHER" id="PTHR13887">
    <property type="entry name" value="GLUTATHIONE S-TRANSFERASE KAPPA"/>
    <property type="match status" value="1"/>
</dbReference>
<dbReference type="InterPro" id="IPR013766">
    <property type="entry name" value="Thioredoxin_domain"/>
</dbReference>
<proteinExistence type="inferred from homology"/>
<evidence type="ECO:0000313" key="9">
    <source>
        <dbReference type="Proteomes" id="UP000034140"/>
    </source>
</evidence>
<dbReference type="Gene3D" id="3.40.30.10">
    <property type="entry name" value="Glutaredoxin"/>
    <property type="match status" value="1"/>
</dbReference>
<sequence length="252" mass="26897">MAETKKSETKEVVINLDTFAIPLAIIIAGVIIALGIFFANKNAATKDVAGKANDTTNTDTTGTDTYASATTTIGEGAVLGDKNQAKVAIVMYSDYQCPYCQTFEENTLSDIVTNYVDTNKAIFVFRNYPLSFHGDITYTSAYAGECVLDQLGAEKLREFHSATYLAADMAAVNAAAKELGVDMTKYNKCVTDQIFKSRVDADFAAGQAAGVTGTPGFVVGVLDSEGNVTGKLIEGAYPYDSFKAVIEEMLAK</sequence>
<evidence type="ECO:0000256" key="5">
    <source>
        <dbReference type="ARBA" id="ARBA00023284"/>
    </source>
</evidence>
<comment type="similarity">
    <text evidence="1">Belongs to the thioredoxin family. DsbA subfamily.</text>
</comment>
<evidence type="ECO:0000256" key="4">
    <source>
        <dbReference type="ARBA" id="ARBA00023157"/>
    </source>
</evidence>
<evidence type="ECO:0000256" key="3">
    <source>
        <dbReference type="ARBA" id="ARBA00023002"/>
    </source>
</evidence>
<dbReference type="InterPro" id="IPR012336">
    <property type="entry name" value="Thioredoxin-like_fold"/>
</dbReference>
<keyword evidence="6" id="KW-1133">Transmembrane helix</keyword>
<keyword evidence="6" id="KW-0812">Transmembrane</keyword>
<dbReference type="EMBL" id="LBRE01000003">
    <property type="protein sequence ID" value="KKP92916.1"/>
    <property type="molecule type" value="Genomic_DNA"/>
</dbReference>
<keyword evidence="3" id="KW-0560">Oxidoreductase</keyword>
<evidence type="ECO:0000313" key="8">
    <source>
        <dbReference type="EMBL" id="KKP92916.1"/>
    </source>
</evidence>
<feature type="transmembrane region" description="Helical" evidence="6">
    <location>
        <begin position="12"/>
        <end position="38"/>
    </location>
</feature>
<comment type="caution">
    <text evidence="8">The sequence shown here is derived from an EMBL/GenBank/DDBJ whole genome shotgun (WGS) entry which is preliminary data.</text>
</comment>
<feature type="domain" description="Thioredoxin" evidence="7">
    <location>
        <begin position="46"/>
        <end position="251"/>
    </location>
</feature>
<name>A0A0G0DVB6_9BACT</name>
<keyword evidence="5" id="KW-0676">Redox-active center</keyword>
<dbReference type="Proteomes" id="UP000034140">
    <property type="component" value="Unassembled WGS sequence"/>
</dbReference>
<dbReference type="Pfam" id="PF13462">
    <property type="entry name" value="Thioredoxin_4"/>
    <property type="match status" value="1"/>
</dbReference>
<evidence type="ECO:0000256" key="2">
    <source>
        <dbReference type="ARBA" id="ARBA00022729"/>
    </source>
</evidence>
<gene>
    <name evidence="8" type="ORF">UR96_C0003G0042</name>
</gene>
<reference evidence="8 9" key="1">
    <citation type="journal article" date="2015" name="Nature">
        <title>rRNA introns, odd ribosomes, and small enigmatic genomes across a large radiation of phyla.</title>
        <authorList>
            <person name="Brown C.T."/>
            <person name="Hug L.A."/>
            <person name="Thomas B.C."/>
            <person name="Sharon I."/>
            <person name="Castelle C.J."/>
            <person name="Singh A."/>
            <person name="Wilkins M.J."/>
            <person name="Williams K.H."/>
            <person name="Banfield J.F."/>
        </authorList>
    </citation>
    <scope>NUCLEOTIDE SEQUENCE [LARGE SCALE GENOMIC DNA]</scope>
</reference>
<dbReference type="InterPro" id="IPR036249">
    <property type="entry name" value="Thioredoxin-like_sf"/>
</dbReference>
<dbReference type="PANTHER" id="PTHR13887:SF14">
    <property type="entry name" value="DISULFIDE BOND FORMATION PROTEIN D"/>
    <property type="match status" value="1"/>
</dbReference>
<keyword evidence="4" id="KW-1015">Disulfide bond</keyword>
<evidence type="ECO:0000259" key="7">
    <source>
        <dbReference type="PROSITE" id="PS51352"/>
    </source>
</evidence>
<evidence type="ECO:0000256" key="1">
    <source>
        <dbReference type="ARBA" id="ARBA00005791"/>
    </source>
</evidence>
<organism evidence="8 9">
    <name type="scientific">candidate division WS6 bacterium GW2011_GWC1_36_11</name>
    <dbReference type="NCBI Taxonomy" id="1619090"/>
    <lineage>
        <taxon>Bacteria</taxon>
        <taxon>Candidatus Dojkabacteria</taxon>
    </lineage>
</organism>
<dbReference type="PROSITE" id="PS51352">
    <property type="entry name" value="THIOREDOXIN_2"/>
    <property type="match status" value="1"/>
</dbReference>
<dbReference type="SUPFAM" id="SSF52833">
    <property type="entry name" value="Thioredoxin-like"/>
    <property type="match status" value="1"/>
</dbReference>
<evidence type="ECO:0000256" key="6">
    <source>
        <dbReference type="SAM" id="Phobius"/>
    </source>
</evidence>
<dbReference type="AlphaFoldDB" id="A0A0G0DVB6"/>
<dbReference type="Gene3D" id="1.10.40.80">
    <property type="match status" value="1"/>
</dbReference>
<keyword evidence="2" id="KW-0732">Signal</keyword>